<sequence>MILTPKNWKSFQHYKDRAPAWIKLHKGLLDDFEFSRLPVASKALAPMLWLLASEYEDGRIDATLDKLAFRLHMTRGDLANALSPLIDGGFFDASEPLADGKQEAIPEKEEEREIEGEKRKNSRAASPSSEDFENLRRVYPRRKGNYGWAKAEKKFNSLVKTGVDPKAILAAARQLAETLRSKIGTEYVPMPASWLNSEDFTEIAVAAFAPAELPGFYVKFGSEEQDAWDAYRKAREGKPYPRDGKGGWHQPSRWPPGYESNIIADVQKLTSGAS</sequence>
<organism evidence="2 3">
    <name type="scientific">Bradyrhizobium yuanmingense</name>
    <dbReference type="NCBI Taxonomy" id="108015"/>
    <lineage>
        <taxon>Bacteria</taxon>
        <taxon>Pseudomonadati</taxon>
        <taxon>Pseudomonadota</taxon>
        <taxon>Alphaproteobacteria</taxon>
        <taxon>Hyphomicrobiales</taxon>
        <taxon>Nitrobacteraceae</taxon>
        <taxon>Bradyrhizobium</taxon>
    </lineage>
</organism>
<feature type="region of interest" description="Disordered" evidence="1">
    <location>
        <begin position="98"/>
        <end position="134"/>
    </location>
</feature>
<accession>A0A1C3XHR7</accession>
<evidence type="ECO:0008006" key="4">
    <source>
        <dbReference type="Google" id="ProtNLM"/>
    </source>
</evidence>
<evidence type="ECO:0000313" key="3">
    <source>
        <dbReference type="Proteomes" id="UP000183174"/>
    </source>
</evidence>
<dbReference type="RefSeq" id="WP_074448362.1">
    <property type="nucleotide sequence ID" value="NZ_FMAE01000021.1"/>
</dbReference>
<feature type="compositionally biased region" description="Basic and acidic residues" evidence="1">
    <location>
        <begin position="236"/>
        <end position="246"/>
    </location>
</feature>
<gene>
    <name evidence="2" type="ORF">GA0061099_102120</name>
</gene>
<feature type="region of interest" description="Disordered" evidence="1">
    <location>
        <begin position="236"/>
        <end position="259"/>
    </location>
</feature>
<reference evidence="2 3" key="1">
    <citation type="submission" date="2016-08" db="EMBL/GenBank/DDBJ databases">
        <authorList>
            <person name="Seilhamer J.J."/>
        </authorList>
    </citation>
    <scope>NUCLEOTIDE SEQUENCE [LARGE SCALE GENOMIC DNA]</scope>
    <source>
        <strain evidence="2 3">CCBAU 10071</strain>
    </source>
</reference>
<dbReference type="AlphaFoldDB" id="A0A1C3XHR7"/>
<feature type="compositionally biased region" description="Basic and acidic residues" evidence="1">
    <location>
        <begin position="98"/>
        <end position="119"/>
    </location>
</feature>
<dbReference type="EMBL" id="FMAE01000021">
    <property type="protein sequence ID" value="SCB51705.1"/>
    <property type="molecule type" value="Genomic_DNA"/>
</dbReference>
<evidence type="ECO:0000256" key="1">
    <source>
        <dbReference type="SAM" id="MobiDB-lite"/>
    </source>
</evidence>
<name>A0A1C3XHR7_9BRAD</name>
<proteinExistence type="predicted"/>
<dbReference type="Proteomes" id="UP000183174">
    <property type="component" value="Unassembled WGS sequence"/>
</dbReference>
<protein>
    <recommendedName>
        <fullName evidence="4">DUF1376 domain-containing protein</fullName>
    </recommendedName>
</protein>
<evidence type="ECO:0000313" key="2">
    <source>
        <dbReference type="EMBL" id="SCB51705.1"/>
    </source>
</evidence>